<feature type="transmembrane region" description="Helical" evidence="6">
    <location>
        <begin position="6"/>
        <end position="26"/>
    </location>
</feature>
<dbReference type="PhylomeDB" id="T1IPA8"/>
<dbReference type="PANTHER" id="PTHR32001:SF1">
    <property type="entry name" value="KERATINOCYTE-ASSOCIATED PROTEIN 2"/>
    <property type="match status" value="1"/>
</dbReference>
<dbReference type="EMBL" id="JH431252">
    <property type="status" value="NOT_ANNOTATED_CDS"/>
    <property type="molecule type" value="Genomic_DNA"/>
</dbReference>
<evidence type="ECO:0000313" key="7">
    <source>
        <dbReference type="EnsemblMetazoa" id="SMAR002857-PA"/>
    </source>
</evidence>
<keyword evidence="8" id="KW-1185">Reference proteome</keyword>
<keyword evidence="4 6" id="KW-1133">Transmembrane helix</keyword>
<proteinExistence type="inferred from homology"/>
<accession>T1IPA8</accession>
<dbReference type="GO" id="GO:0016020">
    <property type="term" value="C:membrane"/>
    <property type="evidence" value="ECO:0007669"/>
    <property type="project" value="UniProtKB-SubCell"/>
</dbReference>
<dbReference type="InterPro" id="IPR018614">
    <property type="entry name" value="KRTCAP2"/>
</dbReference>
<dbReference type="EnsemblMetazoa" id="SMAR002857-RA">
    <property type="protein sequence ID" value="SMAR002857-PA"/>
    <property type="gene ID" value="SMAR002857"/>
</dbReference>
<dbReference type="Pfam" id="PF09775">
    <property type="entry name" value="Keratin_assoc"/>
    <property type="match status" value="1"/>
</dbReference>
<name>T1IPA8_STRMM</name>
<evidence type="ECO:0000256" key="2">
    <source>
        <dbReference type="ARBA" id="ARBA00007279"/>
    </source>
</evidence>
<comment type="similarity">
    <text evidence="2">Belongs to the KRTCAP2 family.</text>
</comment>
<keyword evidence="3 6" id="KW-0812">Transmembrane</keyword>
<dbReference type="HOGENOM" id="CLU_109648_2_0_1"/>
<dbReference type="STRING" id="126957.T1IPA8"/>
<evidence type="ECO:0000256" key="1">
    <source>
        <dbReference type="ARBA" id="ARBA00004141"/>
    </source>
</evidence>
<comment type="subcellular location">
    <subcellularLocation>
        <location evidence="1">Membrane</location>
        <topology evidence="1">Multi-pass membrane protein</topology>
    </subcellularLocation>
</comment>
<organism evidence="7 8">
    <name type="scientific">Strigamia maritima</name>
    <name type="common">European centipede</name>
    <name type="synonym">Geophilus maritimus</name>
    <dbReference type="NCBI Taxonomy" id="126957"/>
    <lineage>
        <taxon>Eukaryota</taxon>
        <taxon>Metazoa</taxon>
        <taxon>Ecdysozoa</taxon>
        <taxon>Arthropoda</taxon>
        <taxon>Myriapoda</taxon>
        <taxon>Chilopoda</taxon>
        <taxon>Pleurostigmophora</taxon>
        <taxon>Geophilomorpha</taxon>
        <taxon>Linotaeniidae</taxon>
        <taxon>Strigamia</taxon>
    </lineage>
</organism>
<evidence type="ECO:0000256" key="4">
    <source>
        <dbReference type="ARBA" id="ARBA00022989"/>
    </source>
</evidence>
<protein>
    <submittedName>
        <fullName evidence="7">Uncharacterized protein</fullName>
    </submittedName>
</protein>
<sequence>MGVSAGASCVLSSCLMVLVFTGMQIYRSFLTSSKMMTIFGGFLGSILFVLTLTAVGNLETKMFGHNFQTKLFPEVIFCLILALTASGMVHSVCITTCLIFSLISLYYVNRISQSKYVMSSAVSSMSSHKSRKNK</sequence>
<reference evidence="8" key="1">
    <citation type="submission" date="2011-05" db="EMBL/GenBank/DDBJ databases">
        <authorList>
            <person name="Richards S.R."/>
            <person name="Qu J."/>
            <person name="Jiang H."/>
            <person name="Jhangiani S.N."/>
            <person name="Agravi P."/>
            <person name="Goodspeed R."/>
            <person name="Gross S."/>
            <person name="Mandapat C."/>
            <person name="Jackson L."/>
            <person name="Mathew T."/>
            <person name="Pu L."/>
            <person name="Thornton R."/>
            <person name="Saada N."/>
            <person name="Wilczek-Boney K.B."/>
            <person name="Lee S."/>
            <person name="Kovar C."/>
            <person name="Wu Y."/>
            <person name="Scherer S.E."/>
            <person name="Worley K.C."/>
            <person name="Muzny D.M."/>
            <person name="Gibbs R."/>
        </authorList>
    </citation>
    <scope>NUCLEOTIDE SEQUENCE</scope>
    <source>
        <strain evidence="8">Brora</strain>
    </source>
</reference>
<dbReference type="eggNOG" id="KOG4615">
    <property type="taxonomic scope" value="Eukaryota"/>
</dbReference>
<feature type="transmembrane region" description="Helical" evidence="6">
    <location>
        <begin position="38"/>
        <end position="55"/>
    </location>
</feature>
<feature type="transmembrane region" description="Helical" evidence="6">
    <location>
        <begin position="75"/>
        <end position="108"/>
    </location>
</feature>
<evidence type="ECO:0000256" key="6">
    <source>
        <dbReference type="SAM" id="Phobius"/>
    </source>
</evidence>
<dbReference type="OMA" id="ITIYYMN"/>
<dbReference type="AlphaFoldDB" id="T1IPA8"/>
<evidence type="ECO:0000256" key="3">
    <source>
        <dbReference type="ARBA" id="ARBA00022692"/>
    </source>
</evidence>
<dbReference type="PANTHER" id="PTHR32001">
    <property type="entry name" value="KERATINOCYTE-ASSOCIATED PROTEIN 2"/>
    <property type="match status" value="1"/>
</dbReference>
<evidence type="ECO:0000256" key="5">
    <source>
        <dbReference type="ARBA" id="ARBA00023136"/>
    </source>
</evidence>
<evidence type="ECO:0000313" key="8">
    <source>
        <dbReference type="Proteomes" id="UP000014500"/>
    </source>
</evidence>
<reference evidence="7" key="2">
    <citation type="submission" date="2015-02" db="UniProtKB">
        <authorList>
            <consortium name="EnsemblMetazoa"/>
        </authorList>
    </citation>
    <scope>IDENTIFICATION</scope>
</reference>
<keyword evidence="5 6" id="KW-0472">Membrane</keyword>
<dbReference type="Proteomes" id="UP000014500">
    <property type="component" value="Unassembled WGS sequence"/>
</dbReference>